<evidence type="ECO:0000313" key="3">
    <source>
        <dbReference type="Proteomes" id="UP000054279"/>
    </source>
</evidence>
<organism evidence="2 3">
    <name type="scientific">Sphaerobolus stellatus (strain SS14)</name>
    <dbReference type="NCBI Taxonomy" id="990650"/>
    <lineage>
        <taxon>Eukaryota</taxon>
        <taxon>Fungi</taxon>
        <taxon>Dikarya</taxon>
        <taxon>Basidiomycota</taxon>
        <taxon>Agaricomycotina</taxon>
        <taxon>Agaricomycetes</taxon>
        <taxon>Phallomycetidae</taxon>
        <taxon>Geastrales</taxon>
        <taxon>Sphaerobolaceae</taxon>
        <taxon>Sphaerobolus</taxon>
    </lineage>
</organism>
<feature type="compositionally biased region" description="Low complexity" evidence="1">
    <location>
        <begin position="291"/>
        <end position="315"/>
    </location>
</feature>
<proteinExistence type="predicted"/>
<keyword evidence="3" id="KW-1185">Reference proteome</keyword>
<dbReference type="AlphaFoldDB" id="A0A0C9UGN6"/>
<feature type="region of interest" description="Disordered" evidence="1">
    <location>
        <begin position="112"/>
        <end position="186"/>
    </location>
</feature>
<feature type="region of interest" description="Disordered" evidence="1">
    <location>
        <begin position="283"/>
        <end position="322"/>
    </location>
</feature>
<dbReference type="HOGENOM" id="CLU_642782_0_0_1"/>
<gene>
    <name evidence="2" type="ORF">M422DRAFT_56350</name>
</gene>
<feature type="compositionally biased region" description="Low complexity" evidence="1">
    <location>
        <begin position="113"/>
        <end position="162"/>
    </location>
</feature>
<name>A0A0C9UGN6_SPHS4</name>
<protein>
    <submittedName>
        <fullName evidence="2">Uncharacterized protein</fullName>
    </submittedName>
</protein>
<accession>A0A0C9UGN6</accession>
<reference evidence="2 3" key="1">
    <citation type="submission" date="2014-06" db="EMBL/GenBank/DDBJ databases">
        <title>Evolutionary Origins and Diversification of the Mycorrhizal Mutualists.</title>
        <authorList>
            <consortium name="DOE Joint Genome Institute"/>
            <consortium name="Mycorrhizal Genomics Consortium"/>
            <person name="Kohler A."/>
            <person name="Kuo A."/>
            <person name="Nagy L.G."/>
            <person name="Floudas D."/>
            <person name="Copeland A."/>
            <person name="Barry K.W."/>
            <person name="Cichocki N."/>
            <person name="Veneault-Fourrey C."/>
            <person name="LaButti K."/>
            <person name="Lindquist E.A."/>
            <person name="Lipzen A."/>
            <person name="Lundell T."/>
            <person name="Morin E."/>
            <person name="Murat C."/>
            <person name="Riley R."/>
            <person name="Ohm R."/>
            <person name="Sun H."/>
            <person name="Tunlid A."/>
            <person name="Henrissat B."/>
            <person name="Grigoriev I.V."/>
            <person name="Hibbett D.S."/>
            <person name="Martin F."/>
        </authorList>
    </citation>
    <scope>NUCLEOTIDE SEQUENCE [LARGE SCALE GENOMIC DNA]</scope>
    <source>
        <strain evidence="2 3">SS14</strain>
    </source>
</reference>
<dbReference type="Proteomes" id="UP000054279">
    <property type="component" value="Unassembled WGS sequence"/>
</dbReference>
<evidence type="ECO:0000256" key="1">
    <source>
        <dbReference type="SAM" id="MobiDB-lite"/>
    </source>
</evidence>
<evidence type="ECO:0000313" key="2">
    <source>
        <dbReference type="EMBL" id="KIJ24596.1"/>
    </source>
</evidence>
<dbReference type="EMBL" id="KN837474">
    <property type="protein sequence ID" value="KIJ24596.1"/>
    <property type="molecule type" value="Genomic_DNA"/>
</dbReference>
<sequence length="427" mass="46472">MARDANPDMPGEDGLWFKVRKDGEFIDPPLLFQTGGSDSKLGWIGLGALNTTATQSVSASKIINLIAPFDTADKGLKFSLDLDGSSSPSKDNDPVDMSQYGLQKVNPIVLEVNDNNSDNPDNNGDNPDNNGDQPNNDGDNPDNNGDQPNNDGDNPNDNGGQPNDDDDNNDDDDDGDYPPGHNGKKGYWFCVTNKKGKYVDLSDSATAVSKKDSYVGWNPIPKSSISDNVVASGKIKKKICQSLGLNTSDYKLYASQADDDDDFYADNYVVELDQVGLKSNNPMLLKYKPGNENSSSDDSSSEENANTMNNSNRNTGYTGNTDQYSTFTRRLQNITSGNWDIYYPDAITGTYNGEILWTDGNSNHCFATAPNIAAFRVVRRNPCTPDGAVVNYGLASANSDSDILLMIPLKVPTILHCWIEFLFSIIV</sequence>
<feature type="compositionally biased region" description="Acidic residues" evidence="1">
    <location>
        <begin position="163"/>
        <end position="176"/>
    </location>
</feature>
<dbReference type="OrthoDB" id="9514740at2759"/>